<accession>A0A835MZY3</accession>
<dbReference type="PANTHER" id="PTHR11945">
    <property type="entry name" value="MADS BOX PROTEIN"/>
    <property type="match status" value="1"/>
</dbReference>
<dbReference type="FunFam" id="3.40.1810.10:FF:000006">
    <property type="entry name" value="Agamous-like MADS-box protein AGL62"/>
    <property type="match status" value="2"/>
</dbReference>
<name>A0A835MZY3_9ROSI</name>
<feature type="coiled-coil region" evidence="6">
    <location>
        <begin position="297"/>
        <end position="369"/>
    </location>
</feature>
<dbReference type="InterPro" id="IPR036879">
    <property type="entry name" value="TF_MADSbox_sf"/>
</dbReference>
<dbReference type="PANTHER" id="PTHR11945:SF629">
    <property type="entry name" value="OS02G0164450 PROTEIN"/>
    <property type="match status" value="1"/>
</dbReference>
<evidence type="ECO:0000256" key="6">
    <source>
        <dbReference type="SAM" id="Coils"/>
    </source>
</evidence>
<dbReference type="Pfam" id="PF00319">
    <property type="entry name" value="SRF-TF"/>
    <property type="match status" value="2"/>
</dbReference>
<dbReference type="InterPro" id="IPR033896">
    <property type="entry name" value="MEF2-like_N"/>
</dbReference>
<sequence length="418" mass="46998">MVRKSRGRQKVEMVKMSKESNLQVTFSKRRSGLFKKASELSTLCGAEIAIIVFSPGNKVFSFGHPGVETVIDRYITRNPTQNSGTMHLIEAHRNATVCELNMQLTQVVNQFEIEKKRGEELSQMRKAGQSQCWWEAPIEELTLPQMEQLKVSLEGLKKNVTKQAQKLLIGNSGPPQFFASSSSGGIFPYDRKAGGFNPNMLLPQKPSMGRQKIKIEKIPKKNHLQVTFSKRRAGLFKKASELCTLCGVEIAIVVFSPAQKAFSFGHPDVDSIMDRFLTRNPPPQSSGTHQLIEAHRNANVREHNMQLTQILNQLEAEKRHSETLNQMRKNSRSQCWWEAPIEELGLQELEQLRGALEELKKRVTKQTNKILIESSNSLPFLPVNGIGQVGNFETKPEISAAPTLPHANNFGNYGHGIF</sequence>
<dbReference type="GO" id="GO:0000981">
    <property type="term" value="F:DNA-binding transcription factor activity, RNA polymerase II-specific"/>
    <property type="evidence" value="ECO:0007669"/>
    <property type="project" value="TreeGrafter"/>
</dbReference>
<dbReference type="CDD" id="cd00265">
    <property type="entry name" value="MADS_MEF2_like"/>
    <property type="match status" value="1"/>
</dbReference>
<dbReference type="SMART" id="SM00432">
    <property type="entry name" value="MADS"/>
    <property type="match status" value="2"/>
</dbReference>
<dbReference type="Proteomes" id="UP000657918">
    <property type="component" value="Unassembled WGS sequence"/>
</dbReference>
<protein>
    <recommendedName>
        <fullName evidence="7">MADS-box domain-containing protein</fullName>
    </recommendedName>
</protein>
<dbReference type="AlphaFoldDB" id="A0A835MZY3"/>
<proteinExistence type="predicted"/>
<dbReference type="Gene3D" id="6.10.140.920">
    <property type="match status" value="2"/>
</dbReference>
<reference evidence="8 9" key="1">
    <citation type="submission" date="2020-10" db="EMBL/GenBank/DDBJ databases">
        <title>Plant Genome Project.</title>
        <authorList>
            <person name="Zhang R.-G."/>
        </authorList>
    </citation>
    <scope>NUCLEOTIDE SEQUENCE [LARGE SCALE GENOMIC DNA]</scope>
    <source>
        <strain evidence="8">FAFU-HL-1</strain>
        <tissue evidence="8">Leaf</tissue>
    </source>
</reference>
<dbReference type="GO" id="GO:0000978">
    <property type="term" value="F:RNA polymerase II cis-regulatory region sequence-specific DNA binding"/>
    <property type="evidence" value="ECO:0007669"/>
    <property type="project" value="TreeGrafter"/>
</dbReference>
<evidence type="ECO:0000256" key="3">
    <source>
        <dbReference type="ARBA" id="ARBA00023125"/>
    </source>
</evidence>
<dbReference type="OrthoDB" id="1613165at2759"/>
<keyword evidence="3" id="KW-0238">DNA-binding</keyword>
<evidence type="ECO:0000256" key="4">
    <source>
        <dbReference type="ARBA" id="ARBA00023163"/>
    </source>
</evidence>
<feature type="domain" description="MADS-box" evidence="7">
    <location>
        <begin position="208"/>
        <end position="268"/>
    </location>
</feature>
<evidence type="ECO:0000313" key="9">
    <source>
        <dbReference type="Proteomes" id="UP000657918"/>
    </source>
</evidence>
<dbReference type="GO" id="GO:0045944">
    <property type="term" value="P:positive regulation of transcription by RNA polymerase II"/>
    <property type="evidence" value="ECO:0007669"/>
    <property type="project" value="InterPro"/>
</dbReference>
<keyword evidence="4" id="KW-0804">Transcription</keyword>
<keyword evidence="6" id="KW-0175">Coiled coil</keyword>
<dbReference type="PRINTS" id="PR00404">
    <property type="entry name" value="MADSDOMAIN"/>
</dbReference>
<evidence type="ECO:0000256" key="1">
    <source>
        <dbReference type="ARBA" id="ARBA00004123"/>
    </source>
</evidence>
<evidence type="ECO:0000256" key="5">
    <source>
        <dbReference type="ARBA" id="ARBA00023242"/>
    </source>
</evidence>
<dbReference type="EMBL" id="JADGMS010000009">
    <property type="protein sequence ID" value="KAF9675773.1"/>
    <property type="molecule type" value="Genomic_DNA"/>
</dbReference>
<dbReference type="SUPFAM" id="SSF55455">
    <property type="entry name" value="SRF-like"/>
    <property type="match status" value="2"/>
</dbReference>
<comment type="subcellular location">
    <subcellularLocation>
        <location evidence="1">Nucleus</location>
    </subcellularLocation>
</comment>
<keyword evidence="9" id="KW-1185">Reference proteome</keyword>
<keyword evidence="2" id="KW-0805">Transcription regulation</keyword>
<evidence type="ECO:0000256" key="2">
    <source>
        <dbReference type="ARBA" id="ARBA00023015"/>
    </source>
</evidence>
<evidence type="ECO:0000313" key="8">
    <source>
        <dbReference type="EMBL" id="KAF9675773.1"/>
    </source>
</evidence>
<organism evidence="8 9">
    <name type="scientific">Salix dunnii</name>
    <dbReference type="NCBI Taxonomy" id="1413687"/>
    <lineage>
        <taxon>Eukaryota</taxon>
        <taxon>Viridiplantae</taxon>
        <taxon>Streptophyta</taxon>
        <taxon>Embryophyta</taxon>
        <taxon>Tracheophyta</taxon>
        <taxon>Spermatophyta</taxon>
        <taxon>Magnoliopsida</taxon>
        <taxon>eudicotyledons</taxon>
        <taxon>Gunneridae</taxon>
        <taxon>Pentapetalae</taxon>
        <taxon>rosids</taxon>
        <taxon>fabids</taxon>
        <taxon>Malpighiales</taxon>
        <taxon>Salicaceae</taxon>
        <taxon>Saliceae</taxon>
        <taxon>Salix</taxon>
    </lineage>
</organism>
<keyword evidence="5" id="KW-0539">Nucleus</keyword>
<evidence type="ECO:0000259" key="7">
    <source>
        <dbReference type="PROSITE" id="PS50066"/>
    </source>
</evidence>
<dbReference type="Gene3D" id="3.40.1810.10">
    <property type="entry name" value="Transcription factor, MADS-box"/>
    <property type="match status" value="2"/>
</dbReference>
<dbReference type="PROSITE" id="PS50066">
    <property type="entry name" value="MADS_BOX_2"/>
    <property type="match status" value="2"/>
</dbReference>
<dbReference type="GO" id="GO:0005634">
    <property type="term" value="C:nucleus"/>
    <property type="evidence" value="ECO:0007669"/>
    <property type="project" value="UniProtKB-SubCell"/>
</dbReference>
<comment type="caution">
    <text evidence="8">The sequence shown here is derived from an EMBL/GenBank/DDBJ whole genome shotgun (WGS) entry which is preliminary data.</text>
</comment>
<dbReference type="InterPro" id="IPR002100">
    <property type="entry name" value="TF_MADSbox"/>
</dbReference>
<feature type="domain" description="MADS-box" evidence="7">
    <location>
        <begin position="6"/>
        <end position="66"/>
    </location>
</feature>
<gene>
    <name evidence="8" type="ORF">SADUNF_Sadunf09G0067700</name>
</gene>
<dbReference type="GO" id="GO:0046983">
    <property type="term" value="F:protein dimerization activity"/>
    <property type="evidence" value="ECO:0007669"/>
    <property type="project" value="InterPro"/>
</dbReference>